<proteinExistence type="predicted"/>
<dbReference type="Proteomes" id="UP000294689">
    <property type="component" value="Unassembled WGS sequence"/>
</dbReference>
<dbReference type="AlphaFoldDB" id="A0A4R7Q7S0"/>
<accession>A0A4R7Q7S0</accession>
<evidence type="ECO:0000256" key="1">
    <source>
        <dbReference type="SAM" id="MobiDB-lite"/>
    </source>
</evidence>
<feature type="region of interest" description="Disordered" evidence="1">
    <location>
        <begin position="1"/>
        <end position="32"/>
    </location>
</feature>
<organism evidence="2 3">
    <name type="scientific">Gelidibacter sediminis</name>
    <dbReference type="NCBI Taxonomy" id="1608710"/>
    <lineage>
        <taxon>Bacteria</taxon>
        <taxon>Pseudomonadati</taxon>
        <taxon>Bacteroidota</taxon>
        <taxon>Flavobacteriia</taxon>
        <taxon>Flavobacteriales</taxon>
        <taxon>Flavobacteriaceae</taxon>
        <taxon>Gelidibacter</taxon>
    </lineage>
</organism>
<evidence type="ECO:0000313" key="2">
    <source>
        <dbReference type="EMBL" id="TDU42781.1"/>
    </source>
</evidence>
<evidence type="ECO:0000313" key="3">
    <source>
        <dbReference type="Proteomes" id="UP000294689"/>
    </source>
</evidence>
<gene>
    <name evidence="2" type="ORF">BXY82_0180</name>
</gene>
<feature type="compositionally biased region" description="Low complexity" evidence="1">
    <location>
        <begin position="9"/>
        <end position="32"/>
    </location>
</feature>
<sequence length="32" mass="3354">MAQSNLGGKPQTPKPAQKQPAKKAPQAAPKKK</sequence>
<protein>
    <submittedName>
        <fullName evidence="2">Uncharacterized protein</fullName>
    </submittedName>
</protein>
<comment type="caution">
    <text evidence="2">The sequence shown here is derived from an EMBL/GenBank/DDBJ whole genome shotgun (WGS) entry which is preliminary data.</text>
</comment>
<reference evidence="2 3" key="1">
    <citation type="submission" date="2019-03" db="EMBL/GenBank/DDBJ databases">
        <title>Genomic Encyclopedia of Archaeal and Bacterial Type Strains, Phase II (KMG-II): from individual species to whole genera.</title>
        <authorList>
            <person name="Goeker M."/>
        </authorList>
    </citation>
    <scope>NUCLEOTIDE SEQUENCE [LARGE SCALE GENOMIC DNA]</scope>
    <source>
        <strain evidence="2 3">DSM 28135</strain>
    </source>
</reference>
<name>A0A4R7Q7S0_9FLAO</name>
<dbReference type="EMBL" id="SOBW01000007">
    <property type="protein sequence ID" value="TDU42781.1"/>
    <property type="molecule type" value="Genomic_DNA"/>
</dbReference>
<keyword evidence="3" id="KW-1185">Reference proteome</keyword>